<dbReference type="EMBL" id="CP107246">
    <property type="protein sequence ID" value="WIM06711.1"/>
    <property type="molecule type" value="Genomic_DNA"/>
</dbReference>
<dbReference type="GO" id="GO:0005576">
    <property type="term" value="C:extracellular region"/>
    <property type="evidence" value="ECO:0007669"/>
    <property type="project" value="UniProtKB-SubCell"/>
</dbReference>
<dbReference type="InterPro" id="IPR040026">
    <property type="entry name" value="FliD"/>
</dbReference>
<keyword evidence="4 5" id="KW-0975">Bacterial flagellum</keyword>
<evidence type="ECO:0000256" key="1">
    <source>
        <dbReference type="ARBA" id="ARBA00009764"/>
    </source>
</evidence>
<dbReference type="GO" id="GO:0071973">
    <property type="term" value="P:bacterial-type flagellum-dependent cell motility"/>
    <property type="evidence" value="ECO:0007669"/>
    <property type="project" value="TreeGrafter"/>
</dbReference>
<name>A0AA49FMN3_9PROT</name>
<dbReference type="GO" id="GO:0009421">
    <property type="term" value="C:bacterial-type flagellum filament cap"/>
    <property type="evidence" value="ECO:0007669"/>
    <property type="project" value="InterPro"/>
</dbReference>
<evidence type="ECO:0000256" key="2">
    <source>
        <dbReference type="ARBA" id="ARBA00011255"/>
    </source>
</evidence>
<comment type="subcellular location">
    <subcellularLocation>
        <location evidence="5">Secreted</location>
    </subcellularLocation>
    <subcellularLocation>
        <location evidence="5">Bacterial flagellum</location>
    </subcellularLocation>
</comment>
<comment type="subunit">
    <text evidence="2 5">Homopentamer.</text>
</comment>
<dbReference type="GO" id="GO:0007155">
    <property type="term" value="P:cell adhesion"/>
    <property type="evidence" value="ECO:0007669"/>
    <property type="project" value="InterPro"/>
</dbReference>
<comment type="similarity">
    <text evidence="1 5">Belongs to the FliD family.</text>
</comment>
<keyword evidence="5" id="KW-0964">Secreted</keyword>
<dbReference type="InterPro" id="IPR003481">
    <property type="entry name" value="FliD_N"/>
</dbReference>
<organism evidence="8">
    <name type="scientific">Candidatus Nitricoxidivorans perseverans</name>
    <dbReference type="NCBI Taxonomy" id="2975601"/>
    <lineage>
        <taxon>Bacteria</taxon>
        <taxon>Pseudomonadati</taxon>
        <taxon>Pseudomonadota</taxon>
        <taxon>Betaproteobacteria</taxon>
        <taxon>Nitrosomonadales</taxon>
        <taxon>Sterolibacteriaceae</taxon>
        <taxon>Candidatus Nitricoxidivorans</taxon>
    </lineage>
</organism>
<dbReference type="GO" id="GO:0009424">
    <property type="term" value="C:bacterial-type flagellum hook"/>
    <property type="evidence" value="ECO:0007669"/>
    <property type="project" value="UniProtKB-UniRule"/>
</dbReference>
<evidence type="ECO:0000256" key="3">
    <source>
        <dbReference type="ARBA" id="ARBA00023054"/>
    </source>
</evidence>
<protein>
    <recommendedName>
        <fullName evidence="5">Flagellar hook-associated protein 2</fullName>
        <shortName evidence="5">HAP2</shortName>
    </recommendedName>
    <alternativeName>
        <fullName evidence="5">Flagellar cap protein</fullName>
    </alternativeName>
</protein>
<evidence type="ECO:0000256" key="5">
    <source>
        <dbReference type="RuleBase" id="RU362066"/>
    </source>
</evidence>
<keyword evidence="3" id="KW-0175">Coiled coil</keyword>
<keyword evidence="8" id="KW-0969">Cilium</keyword>
<reference evidence="8" key="1">
    <citation type="journal article" date="2023" name="Nat. Microbiol.">
        <title>Enrichment and characterization of a nitric oxide-reducing microbial community in a continuous bioreactor.</title>
        <authorList>
            <person name="Garrido-Amador P."/>
            <person name="Stortenbeker N."/>
            <person name="Wessels H.J.C.T."/>
            <person name="Speth D.R."/>
            <person name="Garcia-Heredia I."/>
            <person name="Kartal B."/>
        </authorList>
    </citation>
    <scope>NUCLEOTIDE SEQUENCE</scope>
    <source>
        <strain evidence="8">MAG1</strain>
    </source>
</reference>
<feature type="domain" description="Flagellar hook-associated protein 2 C-terminal" evidence="7">
    <location>
        <begin position="217"/>
        <end position="445"/>
    </location>
</feature>
<sequence>MAGIASPGLGSGLDVSGLVSKLMALEQQPLTTLATKEASYQAKLTAFGSLKGALSSLQTAAKTLATTTTFTGMSASVSDTTVLTASAGTTAAAGSYSLSVTQLAKYHAVRSNTNYAATTDTFHTGTLAIQIGSGTAVNVTIDATNNTLAGIRDAINLANAGVTATILNDGTTNRLVLASKTSGSTGAITVAVTDSGSGGTNLLSDLASASLVTTQTADDANLTVNGIAITRTSNTITDAIDGVTLNLLKGTVASPGTATLTVAKNTGTITSAINAFVKAYNDAAKMLRDSSAYNAATKQASILTGDSTVRSMQSQLSTLVNANVTAITGGIARLSDIGIAVQKDGTLLADSTKLQAALGDTTKDVASLFTQTTAGNEGIAVRFNTALEGMVGSNGLISSRTDGINASIKDIGKRREALQLRLVQIEKRYRAQFTALDSLVASMQSTSTYLSQQLANLPGSSSS</sequence>
<accession>A0AA49FMN3</accession>
<keyword evidence="8" id="KW-0966">Cell projection</keyword>
<dbReference type="InterPro" id="IPR010809">
    <property type="entry name" value="FliD_C"/>
</dbReference>
<gene>
    <name evidence="8" type="primary">fliD</name>
    <name evidence="8" type="ORF">OHM77_05445</name>
</gene>
<evidence type="ECO:0000259" key="7">
    <source>
        <dbReference type="Pfam" id="PF07195"/>
    </source>
</evidence>
<comment type="function">
    <text evidence="5">Required for morphogenesis and for the elongation of the flagellar filament by facilitating polymerization of the flagellin monomers at the tip of growing filament. Forms a capping structure, which prevents flagellin subunits (transported through the central channel of the flagellum) from leaking out without polymerization at the distal end.</text>
</comment>
<evidence type="ECO:0000256" key="4">
    <source>
        <dbReference type="ARBA" id="ARBA00023143"/>
    </source>
</evidence>
<dbReference type="Pfam" id="PF07195">
    <property type="entry name" value="FliD_C"/>
    <property type="match status" value="1"/>
</dbReference>
<dbReference type="KEGG" id="npv:OHM77_05445"/>
<evidence type="ECO:0000259" key="6">
    <source>
        <dbReference type="Pfam" id="PF02465"/>
    </source>
</evidence>
<keyword evidence="8" id="KW-0282">Flagellum</keyword>
<evidence type="ECO:0000313" key="8">
    <source>
        <dbReference type="EMBL" id="WIM06711.1"/>
    </source>
</evidence>
<dbReference type="Proteomes" id="UP001234916">
    <property type="component" value="Chromosome"/>
</dbReference>
<proteinExistence type="inferred from homology"/>
<feature type="domain" description="Flagellar hook-associated protein 2 N-terminal" evidence="6">
    <location>
        <begin position="11"/>
        <end position="106"/>
    </location>
</feature>
<dbReference type="Pfam" id="PF02465">
    <property type="entry name" value="FliD_N"/>
    <property type="match status" value="1"/>
</dbReference>
<dbReference type="AlphaFoldDB" id="A0AA49FMN3"/>
<dbReference type="PANTHER" id="PTHR30288:SF0">
    <property type="entry name" value="FLAGELLAR HOOK-ASSOCIATED PROTEIN 2"/>
    <property type="match status" value="1"/>
</dbReference>
<dbReference type="PANTHER" id="PTHR30288">
    <property type="entry name" value="FLAGELLAR CAP/ASSEMBLY PROTEIN FLID"/>
    <property type="match status" value="1"/>
</dbReference>